<organism evidence="3 4">
    <name type="scientific">Methylocucumis oryzae</name>
    <dbReference type="NCBI Taxonomy" id="1632867"/>
    <lineage>
        <taxon>Bacteria</taxon>
        <taxon>Pseudomonadati</taxon>
        <taxon>Pseudomonadota</taxon>
        <taxon>Gammaproteobacteria</taxon>
        <taxon>Methylococcales</taxon>
        <taxon>Methylococcaceae</taxon>
        <taxon>Methylocucumis</taxon>
    </lineage>
</organism>
<dbReference type="GO" id="GO:0016747">
    <property type="term" value="F:acyltransferase activity, transferring groups other than amino-acyl groups"/>
    <property type="evidence" value="ECO:0007669"/>
    <property type="project" value="InterPro"/>
</dbReference>
<feature type="transmembrane region" description="Helical" evidence="1">
    <location>
        <begin position="17"/>
        <end position="35"/>
    </location>
</feature>
<dbReference type="AlphaFoldDB" id="A0A0F3IIC6"/>
<reference evidence="3 4" key="2">
    <citation type="journal article" date="2016" name="Microb. Ecol.">
        <title>Genome Characteristics of a Novel Type I Methanotroph (Sn10-6) Isolated from a Flooded Indian Rice Field.</title>
        <authorList>
            <person name="Rahalkar M.C."/>
            <person name="Pandit P.S."/>
            <person name="Dhakephalkar P.K."/>
            <person name="Pore S."/>
            <person name="Arora P."/>
            <person name="Kapse N."/>
        </authorList>
    </citation>
    <scope>NUCLEOTIDE SEQUENCE [LARGE SCALE GENOMIC DNA]</scope>
    <source>
        <strain evidence="3 4">Sn10-6</strain>
    </source>
</reference>
<dbReference type="Proteomes" id="UP000033684">
    <property type="component" value="Unassembled WGS sequence"/>
</dbReference>
<feature type="transmembrane region" description="Helical" evidence="1">
    <location>
        <begin position="86"/>
        <end position="107"/>
    </location>
</feature>
<accession>A0A0F3IIC6</accession>
<gene>
    <name evidence="3" type="ORF">VZ94_19840</name>
</gene>
<evidence type="ECO:0000313" key="3">
    <source>
        <dbReference type="EMBL" id="KJV05214.1"/>
    </source>
</evidence>
<protein>
    <recommendedName>
        <fullName evidence="2">Acyltransferase 3 domain-containing protein</fullName>
    </recommendedName>
</protein>
<feature type="domain" description="Acyltransferase 3" evidence="2">
    <location>
        <begin position="16"/>
        <end position="103"/>
    </location>
</feature>
<sequence>MLYTAADSLYKLLNDTGLWLATGAGAGLLLLSVLASKTAQAFLSSNALRYLGKVSYSVYLLHMLVLMWVTPWLLSLADAIQLNRLSLWFFGWLVTVSVSLTIAHLSYRYVEMTSMFLGRSLQNYALKAKIN</sequence>
<keyword evidence="4" id="KW-1185">Reference proteome</keyword>
<dbReference type="EMBL" id="LAJX01000272">
    <property type="protein sequence ID" value="KJV05214.1"/>
    <property type="molecule type" value="Genomic_DNA"/>
</dbReference>
<keyword evidence="1" id="KW-1133">Transmembrane helix</keyword>
<evidence type="ECO:0000259" key="2">
    <source>
        <dbReference type="Pfam" id="PF01757"/>
    </source>
</evidence>
<dbReference type="Pfam" id="PF01757">
    <property type="entry name" value="Acyl_transf_3"/>
    <property type="match status" value="1"/>
</dbReference>
<proteinExistence type="predicted"/>
<name>A0A0F3IIC6_9GAMM</name>
<keyword evidence="1" id="KW-0812">Transmembrane</keyword>
<feature type="transmembrane region" description="Helical" evidence="1">
    <location>
        <begin position="56"/>
        <end position="74"/>
    </location>
</feature>
<evidence type="ECO:0000313" key="4">
    <source>
        <dbReference type="Proteomes" id="UP000033684"/>
    </source>
</evidence>
<keyword evidence="1" id="KW-0472">Membrane</keyword>
<dbReference type="InterPro" id="IPR002656">
    <property type="entry name" value="Acyl_transf_3_dom"/>
</dbReference>
<comment type="caution">
    <text evidence="3">The sequence shown here is derived from an EMBL/GenBank/DDBJ whole genome shotgun (WGS) entry which is preliminary data.</text>
</comment>
<evidence type="ECO:0000256" key="1">
    <source>
        <dbReference type="SAM" id="Phobius"/>
    </source>
</evidence>
<reference evidence="4" key="1">
    <citation type="submission" date="2015-03" db="EMBL/GenBank/DDBJ databases">
        <title>Draft genome sequence of a novel methanotroph (Sn10-6) isolated from flooded ricefield rhizosphere in India.</title>
        <authorList>
            <person name="Pandit P.S."/>
            <person name="Pore S.D."/>
            <person name="Arora P."/>
            <person name="Kapse N.G."/>
            <person name="Dhakephalkar P.K."/>
            <person name="Rahalkar M.C."/>
        </authorList>
    </citation>
    <scope>NUCLEOTIDE SEQUENCE [LARGE SCALE GENOMIC DNA]</scope>
    <source>
        <strain evidence="4">Sn10-6</strain>
    </source>
</reference>